<dbReference type="InterPro" id="IPR029058">
    <property type="entry name" value="AB_hydrolase_fold"/>
</dbReference>
<reference evidence="2 3" key="1">
    <citation type="submission" date="2012-05" db="EMBL/GenBank/DDBJ databases">
        <authorList>
            <person name="Weinstock G."/>
            <person name="Sodergren E."/>
            <person name="Lobos E.A."/>
            <person name="Fulton L."/>
            <person name="Fulton R."/>
            <person name="Courtney L."/>
            <person name="Fronick C."/>
            <person name="O'Laughlin M."/>
            <person name="Godfrey J."/>
            <person name="Wilson R.M."/>
            <person name="Miner T."/>
            <person name="Farmer C."/>
            <person name="Delehaunty K."/>
            <person name="Cordes M."/>
            <person name="Minx P."/>
            <person name="Tomlinson C."/>
            <person name="Chen J."/>
            <person name="Wollam A."/>
            <person name="Pepin K.H."/>
            <person name="Bhonagiri V."/>
            <person name="Zhang X."/>
            <person name="Suruliraj S."/>
            <person name="Warren W."/>
            <person name="Mitreva M."/>
            <person name="Mardis E.R."/>
            <person name="Wilson R.K."/>
        </authorList>
    </citation>
    <scope>NUCLEOTIDE SEQUENCE [LARGE SCALE GENOMIC DNA]</scope>
    <source>
        <strain evidence="2 3">F0037</strain>
    </source>
</reference>
<sequence>MKLSLRHILRGITVCLTFTLLIGEVTAQWRADSLPGYEQRTLVMKPDYSGDVVATLVRHLTPQSTKRAVLYVHGYNDYFFQKALGDSIVRHGYSFYALDLRKYGRSILPHQDAFELRDITEYQEELSEALRIMREEGQTELFLLAHSTGGLITSLFLHDTKNRDGVRALVLNSPFLDFNFSPAQERFVLPLLTTTASLMPNKVISGTSETPDMYAQTLLSKYHGHWAYNTGWKKDHGHPIRLSWLKAIRNAHKRLQKGLDLQLPILLLSSDKSIRPEKTWRPEYNQVDLVLDVADMWRYGEKLGPNVQGQKIPKGQHDLFLSADPEAYAMAYRALFEFLDRHSSSSLPQ</sequence>
<dbReference type="Proteomes" id="UP000010408">
    <property type="component" value="Unassembled WGS sequence"/>
</dbReference>
<evidence type="ECO:0000313" key="2">
    <source>
        <dbReference type="EMBL" id="EKY00852.1"/>
    </source>
</evidence>
<feature type="domain" description="Serine aminopeptidase S33" evidence="1">
    <location>
        <begin position="64"/>
        <end position="271"/>
    </location>
</feature>
<dbReference type="PATRIC" id="fig|1127696.3.peg.1076"/>
<dbReference type="eggNOG" id="COG2267">
    <property type="taxonomic scope" value="Bacteria"/>
</dbReference>
<dbReference type="RefSeq" id="WP_005467252.1">
    <property type="nucleotide sequence ID" value="NZ_KB291031.1"/>
</dbReference>
<gene>
    <name evidence="2" type="ORF">HMPREF9134_01199</name>
</gene>
<dbReference type="InterPro" id="IPR022742">
    <property type="entry name" value="Hydrolase_4"/>
</dbReference>
<dbReference type="SUPFAM" id="SSF53474">
    <property type="entry name" value="alpha/beta-Hydrolases"/>
    <property type="match status" value="1"/>
</dbReference>
<dbReference type="Gene3D" id="3.40.50.1820">
    <property type="entry name" value="alpha/beta hydrolase"/>
    <property type="match status" value="1"/>
</dbReference>
<comment type="caution">
    <text evidence="2">The sequence shown here is derived from an EMBL/GenBank/DDBJ whole genome shotgun (WGS) entry which is preliminary data.</text>
</comment>
<dbReference type="STRING" id="1127696.HMPREF9134_01199"/>
<evidence type="ECO:0000259" key="1">
    <source>
        <dbReference type="Pfam" id="PF12146"/>
    </source>
</evidence>
<dbReference type="Pfam" id="PF12146">
    <property type="entry name" value="Hydrolase_4"/>
    <property type="match status" value="1"/>
</dbReference>
<evidence type="ECO:0000313" key="3">
    <source>
        <dbReference type="Proteomes" id="UP000010408"/>
    </source>
</evidence>
<proteinExistence type="predicted"/>
<dbReference type="EMBL" id="AMEQ01000035">
    <property type="protein sequence ID" value="EKY00852.1"/>
    <property type="molecule type" value="Genomic_DNA"/>
</dbReference>
<dbReference type="AlphaFoldDB" id="L1NCD8"/>
<dbReference type="HOGENOM" id="CLU_051796_0_0_10"/>
<dbReference type="InterPro" id="IPR051044">
    <property type="entry name" value="MAG_DAG_Lipase"/>
</dbReference>
<name>L1NCD8_9PORP</name>
<accession>L1NCD8</accession>
<protein>
    <recommendedName>
        <fullName evidence="1">Serine aminopeptidase S33 domain-containing protein</fullName>
    </recommendedName>
</protein>
<dbReference type="PANTHER" id="PTHR11614">
    <property type="entry name" value="PHOSPHOLIPASE-RELATED"/>
    <property type="match status" value="1"/>
</dbReference>
<organism evidence="2 3">
    <name type="scientific">Porphyromonas catoniae F0037</name>
    <dbReference type="NCBI Taxonomy" id="1127696"/>
    <lineage>
        <taxon>Bacteria</taxon>
        <taxon>Pseudomonadati</taxon>
        <taxon>Bacteroidota</taxon>
        <taxon>Bacteroidia</taxon>
        <taxon>Bacteroidales</taxon>
        <taxon>Porphyromonadaceae</taxon>
        <taxon>Porphyromonas</taxon>
    </lineage>
</organism>